<keyword evidence="1" id="KW-1133">Transmembrane helix</keyword>
<keyword evidence="1" id="KW-0812">Transmembrane</keyword>
<dbReference type="Proteomes" id="UP001475781">
    <property type="component" value="Chromosome"/>
</dbReference>
<feature type="transmembrane region" description="Helical" evidence="1">
    <location>
        <begin position="143"/>
        <end position="165"/>
    </location>
</feature>
<evidence type="ECO:0000256" key="1">
    <source>
        <dbReference type="SAM" id="Phobius"/>
    </source>
</evidence>
<dbReference type="EMBL" id="CP101118">
    <property type="protein sequence ID" value="WZF89049.1"/>
    <property type="molecule type" value="Genomic_DNA"/>
</dbReference>
<dbReference type="RefSeq" id="WP_117617057.1">
    <property type="nucleotide sequence ID" value="NZ_CP101118.1"/>
</dbReference>
<sequence>MVKHRFRYSSSILKTNHLLAGIGALLAFLFGSLFLVLPNVGELDVSQLVLNEQGNVPFELHLLAVLLLVGCVVVFANRQVWLELDSENLTIHIPRLTGLGLFGLTTVSGVTGNADFTSTPVNRTGPLANHFNLLQHKGMVIQLILLAGLATYALVDYTLLTNYLVSGDLPLWPFVSAGLLAGALGFQLGKGAPGAERLGLAALLGVIAMVAAYPGLQRYTLMNSPEPVAVAFKMTQPGYFEHSDYPAINQQESSIPEYWQSLPSGEPYTFFLHESGLGFGLIDMSPFYEKSRAFYRDSER</sequence>
<organism evidence="2 3">
    <name type="scientific">Marinobacter metalliresistant</name>
    <dbReference type="NCBI Taxonomy" id="2961995"/>
    <lineage>
        <taxon>Bacteria</taxon>
        <taxon>Pseudomonadati</taxon>
        <taxon>Pseudomonadota</taxon>
        <taxon>Gammaproteobacteria</taxon>
        <taxon>Pseudomonadales</taxon>
        <taxon>Marinobacteraceae</taxon>
        <taxon>Marinobacter</taxon>
    </lineage>
</organism>
<feature type="transmembrane region" description="Helical" evidence="1">
    <location>
        <begin position="58"/>
        <end position="76"/>
    </location>
</feature>
<feature type="transmembrane region" description="Helical" evidence="1">
    <location>
        <begin position="18"/>
        <end position="38"/>
    </location>
</feature>
<keyword evidence="1" id="KW-0472">Membrane</keyword>
<keyword evidence="3" id="KW-1185">Reference proteome</keyword>
<evidence type="ECO:0000313" key="3">
    <source>
        <dbReference type="Proteomes" id="UP001475781"/>
    </source>
</evidence>
<gene>
    <name evidence="2" type="ORF">NLK58_02205</name>
</gene>
<reference evidence="2 3" key="1">
    <citation type="submission" date="2022-07" db="EMBL/GenBank/DDBJ databases">
        <title>A copper resistant bacterium isolated from sediment samples of deep sea hydrothermal areas.</title>
        <authorList>
            <person name="Zeng X."/>
        </authorList>
    </citation>
    <scope>NUCLEOTIDE SEQUENCE [LARGE SCALE GENOMIC DNA]</scope>
    <source>
        <strain evidence="3">CuT 6</strain>
    </source>
</reference>
<protein>
    <submittedName>
        <fullName evidence="2">Uncharacterized protein</fullName>
    </submittedName>
</protein>
<proteinExistence type="predicted"/>
<name>A0ABZ2W344_9GAMM</name>
<evidence type="ECO:0000313" key="2">
    <source>
        <dbReference type="EMBL" id="WZF89049.1"/>
    </source>
</evidence>
<feature type="transmembrane region" description="Helical" evidence="1">
    <location>
        <begin position="198"/>
        <end position="216"/>
    </location>
</feature>
<accession>A0ABZ2W344</accession>
<feature type="transmembrane region" description="Helical" evidence="1">
    <location>
        <begin position="171"/>
        <end position="189"/>
    </location>
</feature>